<evidence type="ECO:0000256" key="1">
    <source>
        <dbReference type="SAM" id="Phobius"/>
    </source>
</evidence>
<dbReference type="EMBL" id="CCXS01000001">
    <property type="protein sequence ID" value="CEG24011.1"/>
    <property type="molecule type" value="Genomic_DNA"/>
</dbReference>
<evidence type="ECO:0000313" key="2">
    <source>
        <dbReference type="EMBL" id="CEG24011.1"/>
    </source>
</evidence>
<sequence>MEKKLIFNQADFMYGIGGASILTAIVFFMTSL</sequence>
<reference evidence="2 3" key="1">
    <citation type="submission" date="2014-09" db="EMBL/GenBank/DDBJ databases">
        <authorList>
            <person name="Urmite Genomes Urmite Genomes"/>
        </authorList>
    </citation>
    <scope>NUCLEOTIDE SEQUENCE [LARGE SCALE GENOMIC DNA]</scope>
    <source>
        <strain evidence="2 3">ES2</strain>
    </source>
</reference>
<dbReference type="AlphaFoldDB" id="A0A098ERT4"/>
<dbReference type="Proteomes" id="UP000043699">
    <property type="component" value="Unassembled WGS sequence"/>
</dbReference>
<protein>
    <submittedName>
        <fullName evidence="2">Uncharacterized protein</fullName>
    </submittedName>
</protein>
<keyword evidence="1" id="KW-1133">Transmembrane helix</keyword>
<gene>
    <name evidence="2" type="ORF">BN1080_03029</name>
</gene>
<organism evidence="2 3">
    <name type="scientific">Planococcus massiliensis</name>
    <dbReference type="NCBI Taxonomy" id="1499687"/>
    <lineage>
        <taxon>Bacteria</taxon>
        <taxon>Bacillati</taxon>
        <taxon>Bacillota</taxon>
        <taxon>Bacilli</taxon>
        <taxon>Bacillales</taxon>
        <taxon>Caryophanaceae</taxon>
        <taxon>Planococcus</taxon>
    </lineage>
</organism>
<accession>A0A098ERT4</accession>
<keyword evidence="1" id="KW-0472">Membrane</keyword>
<keyword evidence="1" id="KW-0812">Transmembrane</keyword>
<feature type="transmembrane region" description="Helical" evidence="1">
    <location>
        <begin position="12"/>
        <end position="30"/>
    </location>
</feature>
<evidence type="ECO:0000313" key="3">
    <source>
        <dbReference type="Proteomes" id="UP000043699"/>
    </source>
</evidence>
<keyword evidence="3" id="KW-1185">Reference proteome</keyword>
<proteinExistence type="predicted"/>
<name>A0A098ERT4_9BACL</name>